<dbReference type="OrthoDB" id="5333491at2759"/>
<dbReference type="STRING" id="1160509.A0A3N4IGQ9"/>
<dbReference type="EMBL" id="ML119662">
    <property type="protein sequence ID" value="RPA83868.1"/>
    <property type="molecule type" value="Genomic_DNA"/>
</dbReference>
<accession>A0A3N4IGQ9</accession>
<evidence type="ECO:0008006" key="3">
    <source>
        <dbReference type="Google" id="ProtNLM"/>
    </source>
</evidence>
<keyword evidence="2" id="KW-1185">Reference proteome</keyword>
<reference evidence="1 2" key="1">
    <citation type="journal article" date="2018" name="Nat. Ecol. Evol.">
        <title>Pezizomycetes genomes reveal the molecular basis of ectomycorrhizal truffle lifestyle.</title>
        <authorList>
            <person name="Murat C."/>
            <person name="Payen T."/>
            <person name="Noel B."/>
            <person name="Kuo A."/>
            <person name="Morin E."/>
            <person name="Chen J."/>
            <person name="Kohler A."/>
            <person name="Krizsan K."/>
            <person name="Balestrini R."/>
            <person name="Da Silva C."/>
            <person name="Montanini B."/>
            <person name="Hainaut M."/>
            <person name="Levati E."/>
            <person name="Barry K.W."/>
            <person name="Belfiori B."/>
            <person name="Cichocki N."/>
            <person name="Clum A."/>
            <person name="Dockter R.B."/>
            <person name="Fauchery L."/>
            <person name="Guy J."/>
            <person name="Iotti M."/>
            <person name="Le Tacon F."/>
            <person name="Lindquist E.A."/>
            <person name="Lipzen A."/>
            <person name="Malagnac F."/>
            <person name="Mello A."/>
            <person name="Molinier V."/>
            <person name="Miyauchi S."/>
            <person name="Poulain J."/>
            <person name="Riccioni C."/>
            <person name="Rubini A."/>
            <person name="Sitrit Y."/>
            <person name="Splivallo R."/>
            <person name="Traeger S."/>
            <person name="Wang M."/>
            <person name="Zifcakova L."/>
            <person name="Wipf D."/>
            <person name="Zambonelli A."/>
            <person name="Paolocci F."/>
            <person name="Nowrousian M."/>
            <person name="Ottonello S."/>
            <person name="Baldrian P."/>
            <person name="Spatafora J.W."/>
            <person name="Henrissat B."/>
            <person name="Nagy L.G."/>
            <person name="Aury J.M."/>
            <person name="Wincker P."/>
            <person name="Grigoriev I.V."/>
            <person name="Bonfante P."/>
            <person name="Martin F.M."/>
        </authorList>
    </citation>
    <scope>NUCLEOTIDE SEQUENCE [LARGE SCALE GENOMIC DNA]</scope>
    <source>
        <strain evidence="1 2">RN42</strain>
    </source>
</reference>
<evidence type="ECO:0000313" key="2">
    <source>
        <dbReference type="Proteomes" id="UP000275078"/>
    </source>
</evidence>
<protein>
    <recommendedName>
        <fullName evidence="3">F-box domain-containing protein</fullName>
    </recommendedName>
</protein>
<evidence type="ECO:0000313" key="1">
    <source>
        <dbReference type="EMBL" id="RPA83868.1"/>
    </source>
</evidence>
<organism evidence="1 2">
    <name type="scientific">Ascobolus immersus RN42</name>
    <dbReference type="NCBI Taxonomy" id="1160509"/>
    <lineage>
        <taxon>Eukaryota</taxon>
        <taxon>Fungi</taxon>
        <taxon>Dikarya</taxon>
        <taxon>Ascomycota</taxon>
        <taxon>Pezizomycotina</taxon>
        <taxon>Pezizomycetes</taxon>
        <taxon>Pezizales</taxon>
        <taxon>Ascobolaceae</taxon>
        <taxon>Ascobolus</taxon>
    </lineage>
</organism>
<sequence length="483" mass="54414">MATFNSLPTELVSMIFQQLRDLDPSQRLAPYTILSRTWQHLIEPYTFASLKTSTEDLPTLKRLITEHRRNFVRKLDHSVTLPTYGPAVRYGLVPFEPLEEEAANSVMFSDGVQLLFEVLAGWNGARSDLDGHCLHLILSAISPTEQQDPLFGSLCDRSHKRWRHTLLYLVPGLELPVVDSVTVFSHTSSYIAATARNISGACLAKMAGKFPALAKIDWLVADMENMMFPDRRVKQRKEFGEELLKAADTFKALKHVSFSLANCGITNHYFQPPQLHASSEPDILSLAITKVLQLPQLTKIFLNGILLPASFFAHFNQHCFQNLTSLTVMTGSYTPDGHRYLAHRAGTLHTQAPLPSFTYPLSPMAHDDPIAMEYNSAYNCAMGNVREKASIGPPNYINTDRLGTLLAGFAKMVAETPKMQKAFFWMPTGEDMWLKVGYDGVERGWEVMFPRPSPYRNDMPLEGELPREFTRICEESGTLKIDR</sequence>
<dbReference type="Proteomes" id="UP000275078">
    <property type="component" value="Unassembled WGS sequence"/>
</dbReference>
<name>A0A3N4IGQ9_ASCIM</name>
<gene>
    <name evidence="1" type="ORF">BJ508DRAFT_413200</name>
</gene>
<dbReference type="AlphaFoldDB" id="A0A3N4IGQ9"/>
<proteinExistence type="predicted"/>